<evidence type="ECO:0000259" key="6">
    <source>
        <dbReference type="PROSITE" id="PS50983"/>
    </source>
</evidence>
<dbReference type="PANTHER" id="PTHR30532:SF21">
    <property type="entry name" value="SIDEROPHORE-BINDING LIPOPROTEIN YFIY-RELATED"/>
    <property type="match status" value="1"/>
</dbReference>
<feature type="chain" id="PRO_5039688033" evidence="5">
    <location>
        <begin position="19"/>
        <end position="319"/>
    </location>
</feature>
<dbReference type="SUPFAM" id="SSF53807">
    <property type="entry name" value="Helical backbone' metal receptor"/>
    <property type="match status" value="1"/>
</dbReference>
<comment type="caution">
    <text evidence="7">The sequence shown here is derived from an EMBL/GenBank/DDBJ whole genome shotgun (WGS) entry which is preliminary data.</text>
</comment>
<feature type="domain" description="Fe/B12 periplasmic-binding" evidence="6">
    <location>
        <begin position="57"/>
        <end position="319"/>
    </location>
</feature>
<proteinExistence type="inferred from homology"/>
<dbReference type="Gene3D" id="3.40.50.1980">
    <property type="entry name" value="Nitrogenase molybdenum iron protein domain"/>
    <property type="match status" value="2"/>
</dbReference>
<dbReference type="AlphaFoldDB" id="A0A917ELI8"/>
<protein>
    <submittedName>
        <fullName evidence="7">Ferrichrome ABC transporter substrate-binding protein</fullName>
    </submittedName>
</protein>
<evidence type="ECO:0000256" key="5">
    <source>
        <dbReference type="SAM" id="SignalP"/>
    </source>
</evidence>
<evidence type="ECO:0000313" key="7">
    <source>
        <dbReference type="EMBL" id="GGE58866.1"/>
    </source>
</evidence>
<dbReference type="PROSITE" id="PS51257">
    <property type="entry name" value="PROKAR_LIPOPROTEIN"/>
    <property type="match status" value="1"/>
</dbReference>
<dbReference type="GO" id="GO:0005886">
    <property type="term" value="C:plasma membrane"/>
    <property type="evidence" value="ECO:0007669"/>
    <property type="project" value="UniProtKB-SubCell"/>
</dbReference>
<keyword evidence="8" id="KW-1185">Reference proteome</keyword>
<sequence length="319" mass="35278">MKLFARLALLLVVVLAFAGCTKDDKASTEGKTEDKKAEETITVSTPKGDVKVPKNPKKVVDLAYAQEELHILGIKPVIASGSEVGGKAPKYLQEKMPDTQFVEPETVKAEDIIAANPDLIILSERAEEQYEKLKDVAPTVMLKGDFYTWKERFPEIAKIFGKEAEMKKWMDAYTAKAKKIGDEIKAKTGDQKFASYVTNGKDYRIYGKALLGDVLFSDLGLPIAEGGPAGDAPKQVAVVDLEALYKFNPDHIFLGLYGSNLELAQKQLDDMQNSQVWKNLNAVKNGNVYSMNNETWGLGRFPIGKDMLVDEIGKLVLKK</sequence>
<dbReference type="EMBL" id="BMFK01000001">
    <property type="protein sequence ID" value="GGE58866.1"/>
    <property type="molecule type" value="Genomic_DNA"/>
</dbReference>
<dbReference type="Pfam" id="PF01497">
    <property type="entry name" value="Peripla_BP_2"/>
    <property type="match status" value="1"/>
</dbReference>
<name>A0A917ELI8_9BACI</name>
<comment type="similarity">
    <text evidence="2">Belongs to the bacterial solute-binding protein 8 family.</text>
</comment>
<dbReference type="PROSITE" id="PS50983">
    <property type="entry name" value="FE_B12_PBP"/>
    <property type="match status" value="1"/>
</dbReference>
<evidence type="ECO:0000313" key="8">
    <source>
        <dbReference type="Proteomes" id="UP000605259"/>
    </source>
</evidence>
<reference evidence="7" key="1">
    <citation type="journal article" date="2014" name="Int. J. Syst. Evol. Microbiol.">
        <title>Complete genome sequence of Corynebacterium casei LMG S-19264T (=DSM 44701T), isolated from a smear-ripened cheese.</title>
        <authorList>
            <consortium name="US DOE Joint Genome Institute (JGI-PGF)"/>
            <person name="Walter F."/>
            <person name="Albersmeier A."/>
            <person name="Kalinowski J."/>
            <person name="Ruckert C."/>
        </authorList>
    </citation>
    <scope>NUCLEOTIDE SEQUENCE</scope>
    <source>
        <strain evidence="7">CGMCC 1.12698</strain>
    </source>
</reference>
<keyword evidence="3" id="KW-0813">Transport</keyword>
<dbReference type="GO" id="GO:0030288">
    <property type="term" value="C:outer membrane-bounded periplasmic space"/>
    <property type="evidence" value="ECO:0007669"/>
    <property type="project" value="TreeGrafter"/>
</dbReference>
<dbReference type="GO" id="GO:1901678">
    <property type="term" value="P:iron coordination entity transport"/>
    <property type="evidence" value="ECO:0007669"/>
    <property type="project" value="UniProtKB-ARBA"/>
</dbReference>
<organism evidence="7 8">
    <name type="scientific">Priestia taiwanensis</name>
    <dbReference type="NCBI Taxonomy" id="1347902"/>
    <lineage>
        <taxon>Bacteria</taxon>
        <taxon>Bacillati</taxon>
        <taxon>Bacillota</taxon>
        <taxon>Bacilli</taxon>
        <taxon>Bacillales</taxon>
        <taxon>Bacillaceae</taxon>
        <taxon>Priestia</taxon>
    </lineage>
</organism>
<evidence type="ECO:0000256" key="4">
    <source>
        <dbReference type="ARBA" id="ARBA00022729"/>
    </source>
</evidence>
<gene>
    <name evidence="7" type="ORF">GCM10007140_06510</name>
</gene>
<dbReference type="InterPro" id="IPR051313">
    <property type="entry name" value="Bact_iron-sidero_bind"/>
</dbReference>
<dbReference type="RefSeq" id="WP_188386996.1">
    <property type="nucleotide sequence ID" value="NZ_BMFK01000001.1"/>
</dbReference>
<keyword evidence="4 5" id="KW-0732">Signal</keyword>
<dbReference type="InterPro" id="IPR002491">
    <property type="entry name" value="ABC_transptr_periplasmic_BD"/>
</dbReference>
<accession>A0A917ELI8</accession>
<comment type="subcellular location">
    <subcellularLocation>
        <location evidence="1">Cell membrane</location>
        <topology evidence="1">Lipid-anchor</topology>
    </subcellularLocation>
</comment>
<evidence type="ECO:0000256" key="2">
    <source>
        <dbReference type="ARBA" id="ARBA00008814"/>
    </source>
</evidence>
<dbReference type="PANTHER" id="PTHR30532">
    <property type="entry name" value="IRON III DICITRATE-BINDING PERIPLASMIC PROTEIN"/>
    <property type="match status" value="1"/>
</dbReference>
<feature type="signal peptide" evidence="5">
    <location>
        <begin position="1"/>
        <end position="18"/>
    </location>
</feature>
<reference evidence="7" key="2">
    <citation type="submission" date="2020-09" db="EMBL/GenBank/DDBJ databases">
        <authorList>
            <person name="Sun Q."/>
            <person name="Zhou Y."/>
        </authorList>
    </citation>
    <scope>NUCLEOTIDE SEQUENCE</scope>
    <source>
        <strain evidence="7">CGMCC 1.12698</strain>
    </source>
</reference>
<dbReference type="Proteomes" id="UP000605259">
    <property type="component" value="Unassembled WGS sequence"/>
</dbReference>
<evidence type="ECO:0000256" key="1">
    <source>
        <dbReference type="ARBA" id="ARBA00004193"/>
    </source>
</evidence>
<evidence type="ECO:0000256" key="3">
    <source>
        <dbReference type="ARBA" id="ARBA00022448"/>
    </source>
</evidence>